<dbReference type="Proteomes" id="UP001489004">
    <property type="component" value="Unassembled WGS sequence"/>
</dbReference>
<protein>
    <recommendedName>
        <fullName evidence="4">Fatty acid hydroxylase domain-containing protein</fullName>
    </recommendedName>
</protein>
<reference evidence="2 3" key="1">
    <citation type="journal article" date="2024" name="Nat. Commun.">
        <title>Phylogenomics reveals the evolutionary origins of lichenization in chlorophyte algae.</title>
        <authorList>
            <person name="Puginier C."/>
            <person name="Libourel C."/>
            <person name="Otte J."/>
            <person name="Skaloud P."/>
            <person name="Haon M."/>
            <person name="Grisel S."/>
            <person name="Petersen M."/>
            <person name="Berrin J.G."/>
            <person name="Delaux P.M."/>
            <person name="Dal Grande F."/>
            <person name="Keller J."/>
        </authorList>
    </citation>
    <scope>NUCLEOTIDE SEQUENCE [LARGE SCALE GENOMIC DNA]</scope>
    <source>
        <strain evidence="2 3">SAG 2043</strain>
    </source>
</reference>
<evidence type="ECO:0000313" key="3">
    <source>
        <dbReference type="Proteomes" id="UP001489004"/>
    </source>
</evidence>
<keyword evidence="1" id="KW-1133">Transmembrane helix</keyword>
<comment type="caution">
    <text evidence="2">The sequence shown here is derived from an EMBL/GenBank/DDBJ whole genome shotgun (WGS) entry which is preliminary data.</text>
</comment>
<dbReference type="AlphaFoldDB" id="A0AAW1PUK3"/>
<dbReference type="EMBL" id="JALJOR010000008">
    <property type="protein sequence ID" value="KAK9813294.1"/>
    <property type="molecule type" value="Genomic_DNA"/>
</dbReference>
<sequence length="99" mass="10861">MKGALCVFFGHPTPVLIVASLFATAAWRSSCGALTLADAAVVGTVAAWWMLQEWLVHSQLLHSDIDWFGRQVHDSHHHQPYFHVSIDGPGLVRLASNDS</sequence>
<proteinExistence type="predicted"/>
<evidence type="ECO:0008006" key="4">
    <source>
        <dbReference type="Google" id="ProtNLM"/>
    </source>
</evidence>
<accession>A0AAW1PUK3</accession>
<evidence type="ECO:0000256" key="1">
    <source>
        <dbReference type="SAM" id="Phobius"/>
    </source>
</evidence>
<keyword evidence="3" id="KW-1185">Reference proteome</keyword>
<organism evidence="2 3">
    <name type="scientific">[Myrmecia] bisecta</name>
    <dbReference type="NCBI Taxonomy" id="41462"/>
    <lineage>
        <taxon>Eukaryota</taxon>
        <taxon>Viridiplantae</taxon>
        <taxon>Chlorophyta</taxon>
        <taxon>core chlorophytes</taxon>
        <taxon>Trebouxiophyceae</taxon>
        <taxon>Trebouxiales</taxon>
        <taxon>Trebouxiaceae</taxon>
        <taxon>Myrmecia</taxon>
    </lineage>
</organism>
<gene>
    <name evidence="2" type="ORF">WJX72_011972</name>
</gene>
<name>A0AAW1PUK3_9CHLO</name>
<feature type="transmembrane region" description="Helical" evidence="1">
    <location>
        <begin position="7"/>
        <end position="27"/>
    </location>
</feature>
<evidence type="ECO:0000313" key="2">
    <source>
        <dbReference type="EMBL" id="KAK9813294.1"/>
    </source>
</evidence>
<keyword evidence="1" id="KW-0812">Transmembrane</keyword>
<keyword evidence="1" id="KW-0472">Membrane</keyword>